<evidence type="ECO:0000313" key="4">
    <source>
        <dbReference type="Proteomes" id="UP000593574"/>
    </source>
</evidence>
<sequence length="223" mass="24932">MQNSIVANLIDVNNRAWKQELIVNTFPEVDAARILHIPLAKKAHNDLFHRKLVNNVTCPRCGRGAETIDHLFCDCPVSVEVWSTLGIIARNVEGRVLISCLEIHDGVSIVFSVKALTCHREVQMGLEMGWLEVTVEGDSLAIIKKCQTHNPNKSQIGAHIQDIQQLKDSFQSIVFEHTPRLANGLAHILAIETLKKSKTDYLVGGAPVYAERVMVVEWVREPD</sequence>
<gene>
    <name evidence="3" type="ORF">Golax_011449</name>
</gene>
<dbReference type="PANTHER" id="PTHR47074:SF61">
    <property type="entry name" value="RNASE H TYPE-1 DOMAIN-CONTAINING PROTEIN"/>
    <property type="match status" value="1"/>
</dbReference>
<dbReference type="InterPro" id="IPR036397">
    <property type="entry name" value="RNaseH_sf"/>
</dbReference>
<accession>A0A7J8ZL70</accession>
<dbReference type="InterPro" id="IPR026960">
    <property type="entry name" value="RVT-Znf"/>
</dbReference>
<evidence type="ECO:0000259" key="1">
    <source>
        <dbReference type="Pfam" id="PF13456"/>
    </source>
</evidence>
<dbReference type="AlphaFoldDB" id="A0A7J8ZL70"/>
<reference evidence="3 4" key="1">
    <citation type="journal article" date="2019" name="Genome Biol. Evol.">
        <title>Insights into the evolution of the New World diploid cottons (Gossypium, subgenus Houzingenia) based on genome sequencing.</title>
        <authorList>
            <person name="Grover C.E."/>
            <person name="Arick M.A. 2nd"/>
            <person name="Thrash A."/>
            <person name="Conover J.L."/>
            <person name="Sanders W.S."/>
            <person name="Peterson D.G."/>
            <person name="Frelichowski J.E."/>
            <person name="Scheffler J.A."/>
            <person name="Scheffler B.E."/>
            <person name="Wendel J.F."/>
        </authorList>
    </citation>
    <scope>NUCLEOTIDE SEQUENCE [LARGE SCALE GENOMIC DNA]</scope>
    <source>
        <strain evidence="3">4</strain>
        <tissue evidence="3">Leaf</tissue>
    </source>
</reference>
<feature type="domain" description="Reverse transcriptase zinc-binding" evidence="2">
    <location>
        <begin position="43"/>
        <end position="82"/>
    </location>
</feature>
<evidence type="ECO:0000313" key="3">
    <source>
        <dbReference type="EMBL" id="MBA0712342.1"/>
    </source>
</evidence>
<dbReference type="InterPro" id="IPR052929">
    <property type="entry name" value="RNase_H-like_EbsB-rel"/>
</dbReference>
<dbReference type="Proteomes" id="UP000593574">
    <property type="component" value="Unassembled WGS sequence"/>
</dbReference>
<name>A0A7J8ZL70_9ROSI</name>
<comment type="caution">
    <text evidence="3">The sequence shown here is derived from an EMBL/GenBank/DDBJ whole genome shotgun (WGS) entry which is preliminary data.</text>
</comment>
<dbReference type="Pfam" id="PF13966">
    <property type="entry name" value="zf-RVT"/>
    <property type="match status" value="1"/>
</dbReference>
<proteinExistence type="predicted"/>
<dbReference type="PANTHER" id="PTHR47074">
    <property type="entry name" value="BNAC02G40300D PROTEIN"/>
    <property type="match status" value="1"/>
</dbReference>
<protein>
    <recommendedName>
        <fullName evidence="5">RNase H type-1 domain-containing protein</fullName>
    </recommendedName>
</protein>
<evidence type="ECO:0000259" key="2">
    <source>
        <dbReference type="Pfam" id="PF13966"/>
    </source>
</evidence>
<dbReference type="GO" id="GO:0003676">
    <property type="term" value="F:nucleic acid binding"/>
    <property type="evidence" value="ECO:0007669"/>
    <property type="project" value="InterPro"/>
</dbReference>
<dbReference type="CDD" id="cd06222">
    <property type="entry name" value="RNase_H_like"/>
    <property type="match status" value="1"/>
</dbReference>
<dbReference type="GO" id="GO:0004523">
    <property type="term" value="F:RNA-DNA hybrid ribonuclease activity"/>
    <property type="evidence" value="ECO:0007669"/>
    <property type="project" value="InterPro"/>
</dbReference>
<dbReference type="Pfam" id="PF13456">
    <property type="entry name" value="RVT_3"/>
    <property type="match status" value="1"/>
</dbReference>
<feature type="domain" description="RNase H type-1" evidence="1">
    <location>
        <begin position="83"/>
        <end position="190"/>
    </location>
</feature>
<dbReference type="InterPro" id="IPR002156">
    <property type="entry name" value="RNaseH_domain"/>
</dbReference>
<keyword evidence="4" id="KW-1185">Reference proteome</keyword>
<evidence type="ECO:0008006" key="5">
    <source>
        <dbReference type="Google" id="ProtNLM"/>
    </source>
</evidence>
<dbReference type="Gene3D" id="3.30.420.10">
    <property type="entry name" value="Ribonuclease H-like superfamily/Ribonuclease H"/>
    <property type="match status" value="1"/>
</dbReference>
<dbReference type="InterPro" id="IPR044730">
    <property type="entry name" value="RNase_H-like_dom_plant"/>
</dbReference>
<organism evidence="3 4">
    <name type="scientific">Gossypium laxum</name>
    <dbReference type="NCBI Taxonomy" id="34288"/>
    <lineage>
        <taxon>Eukaryota</taxon>
        <taxon>Viridiplantae</taxon>
        <taxon>Streptophyta</taxon>
        <taxon>Embryophyta</taxon>
        <taxon>Tracheophyta</taxon>
        <taxon>Spermatophyta</taxon>
        <taxon>Magnoliopsida</taxon>
        <taxon>eudicotyledons</taxon>
        <taxon>Gunneridae</taxon>
        <taxon>Pentapetalae</taxon>
        <taxon>rosids</taxon>
        <taxon>malvids</taxon>
        <taxon>Malvales</taxon>
        <taxon>Malvaceae</taxon>
        <taxon>Malvoideae</taxon>
        <taxon>Gossypium</taxon>
    </lineage>
</organism>
<dbReference type="EMBL" id="JABEZV010000006">
    <property type="protein sequence ID" value="MBA0712342.1"/>
    <property type="molecule type" value="Genomic_DNA"/>
</dbReference>